<accession>A0ABR8SYG6</accession>
<dbReference type="Pfam" id="PF01047">
    <property type="entry name" value="MarR"/>
    <property type="match status" value="1"/>
</dbReference>
<feature type="domain" description="HTH marR-type" evidence="2">
    <location>
        <begin position="1"/>
        <end position="135"/>
    </location>
</feature>
<dbReference type="PROSITE" id="PS50995">
    <property type="entry name" value="HTH_MARR_2"/>
    <property type="match status" value="1"/>
</dbReference>
<dbReference type="Proteomes" id="UP000608071">
    <property type="component" value="Unassembled WGS sequence"/>
</dbReference>
<evidence type="ECO:0000259" key="2">
    <source>
        <dbReference type="PROSITE" id="PS50995"/>
    </source>
</evidence>
<organism evidence="3 4">
    <name type="scientific">Paenibacillus gallinarum</name>
    <dbReference type="NCBI Taxonomy" id="2762232"/>
    <lineage>
        <taxon>Bacteria</taxon>
        <taxon>Bacillati</taxon>
        <taxon>Bacillota</taxon>
        <taxon>Bacilli</taxon>
        <taxon>Bacillales</taxon>
        <taxon>Paenibacillaceae</taxon>
        <taxon>Paenibacillus</taxon>
    </lineage>
</organism>
<protein>
    <submittedName>
        <fullName evidence="3">MarR family transcriptional regulator</fullName>
    </submittedName>
</protein>
<dbReference type="RefSeq" id="WP_191799781.1">
    <property type="nucleotide sequence ID" value="NZ_JACSQL010000003.1"/>
</dbReference>
<evidence type="ECO:0000256" key="1">
    <source>
        <dbReference type="ARBA" id="ARBA00023125"/>
    </source>
</evidence>
<sequence length="142" mass="16665">MKQDPLQTIEHEIALLVRLTTAYKPRLGVLDRSEYLLLSELDNDSPLAMNILAEKLQLSLSTASRQVATLEAKHFIQRFPDPHNGRISLLEITQEGKEVLQRVQRARYEVYEKVLQDWTHDELKTLEANLTRLNRDFKRWNK</sequence>
<dbReference type="Gene3D" id="1.10.10.10">
    <property type="entry name" value="Winged helix-like DNA-binding domain superfamily/Winged helix DNA-binding domain"/>
    <property type="match status" value="1"/>
</dbReference>
<dbReference type="SUPFAM" id="SSF46785">
    <property type="entry name" value="Winged helix' DNA-binding domain"/>
    <property type="match status" value="1"/>
</dbReference>
<name>A0ABR8SYG6_9BACL</name>
<keyword evidence="4" id="KW-1185">Reference proteome</keyword>
<dbReference type="PANTHER" id="PTHR33164:SF57">
    <property type="entry name" value="MARR-FAMILY TRANSCRIPTIONAL REGULATOR"/>
    <property type="match status" value="1"/>
</dbReference>
<dbReference type="InterPro" id="IPR039422">
    <property type="entry name" value="MarR/SlyA-like"/>
</dbReference>
<reference evidence="3 4" key="1">
    <citation type="submission" date="2020-08" db="EMBL/GenBank/DDBJ databases">
        <title>A Genomic Blueprint of the Chicken Gut Microbiome.</title>
        <authorList>
            <person name="Gilroy R."/>
            <person name="Ravi A."/>
            <person name="Getino M."/>
            <person name="Pursley I."/>
            <person name="Horton D.L."/>
            <person name="Alikhan N.-F."/>
            <person name="Baker D."/>
            <person name="Gharbi K."/>
            <person name="Hall N."/>
            <person name="Watson M."/>
            <person name="Adriaenssens E.M."/>
            <person name="Foster-Nyarko E."/>
            <person name="Jarju S."/>
            <person name="Secka A."/>
            <person name="Antonio M."/>
            <person name="Oren A."/>
            <person name="Chaudhuri R."/>
            <person name="La Ragione R.M."/>
            <person name="Hildebrand F."/>
            <person name="Pallen M.J."/>
        </authorList>
    </citation>
    <scope>NUCLEOTIDE SEQUENCE [LARGE SCALE GENOMIC DNA]</scope>
    <source>
        <strain evidence="3 4">Sa2BVA9</strain>
    </source>
</reference>
<dbReference type="PRINTS" id="PR00598">
    <property type="entry name" value="HTHMARR"/>
</dbReference>
<dbReference type="SMART" id="SM00347">
    <property type="entry name" value="HTH_MARR"/>
    <property type="match status" value="1"/>
</dbReference>
<dbReference type="InterPro" id="IPR036390">
    <property type="entry name" value="WH_DNA-bd_sf"/>
</dbReference>
<gene>
    <name evidence="3" type="ORF">H9647_10815</name>
</gene>
<dbReference type="EMBL" id="JACSQL010000003">
    <property type="protein sequence ID" value="MBD7968559.1"/>
    <property type="molecule type" value="Genomic_DNA"/>
</dbReference>
<comment type="caution">
    <text evidence="3">The sequence shown here is derived from an EMBL/GenBank/DDBJ whole genome shotgun (WGS) entry which is preliminary data.</text>
</comment>
<proteinExistence type="predicted"/>
<dbReference type="PANTHER" id="PTHR33164">
    <property type="entry name" value="TRANSCRIPTIONAL REGULATOR, MARR FAMILY"/>
    <property type="match status" value="1"/>
</dbReference>
<evidence type="ECO:0000313" key="4">
    <source>
        <dbReference type="Proteomes" id="UP000608071"/>
    </source>
</evidence>
<keyword evidence="1" id="KW-0238">DNA-binding</keyword>
<dbReference type="InterPro" id="IPR000835">
    <property type="entry name" value="HTH_MarR-typ"/>
</dbReference>
<evidence type="ECO:0000313" key="3">
    <source>
        <dbReference type="EMBL" id="MBD7968559.1"/>
    </source>
</evidence>
<dbReference type="InterPro" id="IPR036388">
    <property type="entry name" value="WH-like_DNA-bd_sf"/>
</dbReference>